<accession>A0ABN1Y645</accession>
<dbReference type="CDD" id="cd02440">
    <property type="entry name" value="AdoMet_MTases"/>
    <property type="match status" value="1"/>
</dbReference>
<feature type="domain" description="O-methyltransferase C-terminal" evidence="4">
    <location>
        <begin position="109"/>
        <end position="317"/>
    </location>
</feature>
<evidence type="ECO:0000313" key="6">
    <source>
        <dbReference type="EMBL" id="GAA1399057.1"/>
    </source>
</evidence>
<dbReference type="Gene3D" id="1.10.287.1350">
    <property type="match status" value="1"/>
</dbReference>
<evidence type="ECO:0000313" key="7">
    <source>
        <dbReference type="Proteomes" id="UP001501414"/>
    </source>
</evidence>
<dbReference type="InterPro" id="IPR012967">
    <property type="entry name" value="COMT_dimerisation"/>
</dbReference>
<sequence>MDIPSPATELVGMVQAHWTTDTICAAAELGVADVLARGPAGTAELAEATGAHPPALDRLLRALATLGLCTRGPDDRWSATPLGAALRRDAPGGAHARALLTSRLWRPLWDDLTASVRTGEQACSRVNGRPLFDHLARRPELGALYDVTQRGLIDDAGARFVAAYDVPDGSTVVDLGGGTGALLRHVLAARPACRGILVDLPQVAQRAHAELAAAGLADRCDVMMGDFFEAVPGGAEVYLLSFVLHDWTDDECRALLRTVRTATGPDARVLVVEQVLPDDGPGDPGPALYDLHMLVGTGGRERTRTEYAELLADTGFRVESVTATAGPRSVIDARPVPVRRTPR</sequence>
<dbReference type="SUPFAM" id="SSF53335">
    <property type="entry name" value="S-adenosyl-L-methionine-dependent methyltransferases"/>
    <property type="match status" value="1"/>
</dbReference>
<dbReference type="PANTHER" id="PTHR43712">
    <property type="entry name" value="PUTATIVE (AFU_ORTHOLOGUE AFUA_4G14580)-RELATED"/>
    <property type="match status" value="1"/>
</dbReference>
<dbReference type="GO" id="GO:0032259">
    <property type="term" value="P:methylation"/>
    <property type="evidence" value="ECO:0007669"/>
    <property type="project" value="UniProtKB-KW"/>
</dbReference>
<dbReference type="InterPro" id="IPR029063">
    <property type="entry name" value="SAM-dependent_MTases_sf"/>
</dbReference>
<reference evidence="6 7" key="1">
    <citation type="journal article" date="2019" name="Int. J. Syst. Evol. Microbiol.">
        <title>The Global Catalogue of Microorganisms (GCM) 10K type strain sequencing project: providing services to taxonomists for standard genome sequencing and annotation.</title>
        <authorList>
            <consortium name="The Broad Institute Genomics Platform"/>
            <consortium name="The Broad Institute Genome Sequencing Center for Infectious Disease"/>
            <person name="Wu L."/>
            <person name="Ma J."/>
        </authorList>
    </citation>
    <scope>NUCLEOTIDE SEQUENCE [LARGE SCALE GENOMIC DNA]</scope>
    <source>
        <strain evidence="6 7">JCM 11896</strain>
    </source>
</reference>
<organism evidence="6 7">
    <name type="scientific">Pseudonocardia kongjuensis</name>
    <dbReference type="NCBI Taxonomy" id="102227"/>
    <lineage>
        <taxon>Bacteria</taxon>
        <taxon>Bacillati</taxon>
        <taxon>Actinomycetota</taxon>
        <taxon>Actinomycetes</taxon>
        <taxon>Pseudonocardiales</taxon>
        <taxon>Pseudonocardiaceae</taxon>
        <taxon>Pseudonocardia</taxon>
    </lineage>
</organism>
<keyword evidence="2" id="KW-0808">Transferase</keyword>
<keyword evidence="7" id="KW-1185">Reference proteome</keyword>
<proteinExistence type="predicted"/>
<dbReference type="InterPro" id="IPR001077">
    <property type="entry name" value="COMT_C"/>
</dbReference>
<dbReference type="Gene3D" id="1.10.10.10">
    <property type="entry name" value="Winged helix-like DNA-binding domain superfamily/Winged helix DNA-binding domain"/>
    <property type="match status" value="1"/>
</dbReference>
<keyword evidence="1 6" id="KW-0489">Methyltransferase</keyword>
<comment type="caution">
    <text evidence="6">The sequence shown here is derived from an EMBL/GenBank/DDBJ whole genome shotgun (WGS) entry which is preliminary data.</text>
</comment>
<feature type="domain" description="O-methyltransferase dimerisation" evidence="5">
    <location>
        <begin position="14"/>
        <end position="86"/>
    </location>
</feature>
<evidence type="ECO:0000259" key="5">
    <source>
        <dbReference type="Pfam" id="PF08100"/>
    </source>
</evidence>
<evidence type="ECO:0000256" key="1">
    <source>
        <dbReference type="ARBA" id="ARBA00022603"/>
    </source>
</evidence>
<evidence type="ECO:0000259" key="4">
    <source>
        <dbReference type="Pfam" id="PF00891"/>
    </source>
</evidence>
<evidence type="ECO:0000256" key="2">
    <source>
        <dbReference type="ARBA" id="ARBA00022679"/>
    </source>
</evidence>
<dbReference type="Gene3D" id="3.40.50.150">
    <property type="entry name" value="Vaccinia Virus protein VP39"/>
    <property type="match status" value="1"/>
</dbReference>
<keyword evidence="3" id="KW-0949">S-adenosyl-L-methionine</keyword>
<dbReference type="GO" id="GO:0008168">
    <property type="term" value="F:methyltransferase activity"/>
    <property type="evidence" value="ECO:0007669"/>
    <property type="project" value="UniProtKB-KW"/>
</dbReference>
<dbReference type="SUPFAM" id="SSF46785">
    <property type="entry name" value="Winged helix' DNA-binding domain"/>
    <property type="match status" value="1"/>
</dbReference>
<dbReference type="Pfam" id="PF08100">
    <property type="entry name" value="Dimerisation"/>
    <property type="match status" value="1"/>
</dbReference>
<dbReference type="InterPro" id="IPR036388">
    <property type="entry name" value="WH-like_DNA-bd_sf"/>
</dbReference>
<dbReference type="InterPro" id="IPR036390">
    <property type="entry name" value="WH_DNA-bd_sf"/>
</dbReference>
<dbReference type="Pfam" id="PF00891">
    <property type="entry name" value="Methyltransf_2"/>
    <property type="match status" value="1"/>
</dbReference>
<protein>
    <submittedName>
        <fullName evidence="6">Methyltransferase</fullName>
    </submittedName>
</protein>
<dbReference type="EMBL" id="BAAAJK010000045">
    <property type="protein sequence ID" value="GAA1399057.1"/>
    <property type="molecule type" value="Genomic_DNA"/>
</dbReference>
<name>A0ABN1Y645_9PSEU</name>
<dbReference type="InterPro" id="IPR016461">
    <property type="entry name" value="COMT-like"/>
</dbReference>
<dbReference type="PIRSF" id="PIRSF005739">
    <property type="entry name" value="O-mtase"/>
    <property type="match status" value="1"/>
</dbReference>
<dbReference type="RefSeq" id="WP_344027499.1">
    <property type="nucleotide sequence ID" value="NZ_BAAAJK010000045.1"/>
</dbReference>
<gene>
    <name evidence="6" type="ORF">GCM10009613_54020</name>
</gene>
<evidence type="ECO:0000256" key="3">
    <source>
        <dbReference type="ARBA" id="ARBA00022691"/>
    </source>
</evidence>
<dbReference type="PROSITE" id="PS51683">
    <property type="entry name" value="SAM_OMT_II"/>
    <property type="match status" value="1"/>
</dbReference>
<dbReference type="Proteomes" id="UP001501414">
    <property type="component" value="Unassembled WGS sequence"/>
</dbReference>
<dbReference type="PANTHER" id="PTHR43712:SF2">
    <property type="entry name" value="O-METHYLTRANSFERASE CICE"/>
    <property type="match status" value="1"/>
</dbReference>